<evidence type="ECO:0008006" key="6">
    <source>
        <dbReference type="Google" id="ProtNLM"/>
    </source>
</evidence>
<feature type="transmembrane region" description="Helical" evidence="3">
    <location>
        <begin position="14"/>
        <end position="40"/>
    </location>
</feature>
<proteinExistence type="predicted"/>
<keyword evidence="3" id="KW-1133">Transmembrane helix</keyword>
<sequence length="133" mass="15042">MILPFTLPSWMPEWLGLILLLVGLLYALAMLAMPFSVFGVKSRLEAIEEQLDQVQEELRILTMRLPEPLRGVAIDETPYDPLPRATAAGYEREPVRRPPPVVSEPYREPIGRPRPAAPPPRSAPARRIEPRLD</sequence>
<keyword evidence="3" id="KW-0472">Membrane</keyword>
<feature type="region of interest" description="Disordered" evidence="2">
    <location>
        <begin position="83"/>
        <end position="133"/>
    </location>
</feature>
<dbReference type="RefSeq" id="WP_319614628.1">
    <property type="nucleotide sequence ID" value="NZ_JAWXYB010000018.1"/>
</dbReference>
<evidence type="ECO:0000313" key="5">
    <source>
        <dbReference type="Proteomes" id="UP001279553"/>
    </source>
</evidence>
<dbReference type="Proteomes" id="UP001279553">
    <property type="component" value="Unassembled WGS sequence"/>
</dbReference>
<accession>A0AAW9DTU5</accession>
<evidence type="ECO:0000256" key="1">
    <source>
        <dbReference type="SAM" id="Coils"/>
    </source>
</evidence>
<protein>
    <recommendedName>
        <fullName evidence="6">Lipopolysaccharide assembly protein A domain-containing protein</fullName>
    </recommendedName>
</protein>
<keyword evidence="5" id="KW-1185">Reference proteome</keyword>
<dbReference type="EMBL" id="JAWXYB010000018">
    <property type="protein sequence ID" value="MDX5931732.1"/>
    <property type="molecule type" value="Genomic_DNA"/>
</dbReference>
<evidence type="ECO:0000256" key="3">
    <source>
        <dbReference type="SAM" id="Phobius"/>
    </source>
</evidence>
<name>A0AAW9DTU5_ACIAO</name>
<evidence type="ECO:0000256" key="2">
    <source>
        <dbReference type="SAM" id="MobiDB-lite"/>
    </source>
</evidence>
<comment type="caution">
    <text evidence="4">The sequence shown here is derived from an EMBL/GenBank/DDBJ whole genome shotgun (WGS) entry which is preliminary data.</text>
</comment>
<feature type="coiled-coil region" evidence="1">
    <location>
        <begin position="37"/>
        <end position="64"/>
    </location>
</feature>
<reference evidence="4 5" key="1">
    <citation type="submission" date="2023-11" db="EMBL/GenBank/DDBJ databases">
        <title>MicrobeMod: A computational toolkit for identifying prokaryotic methylation and restriction-modification with nanopore sequencing.</title>
        <authorList>
            <person name="Crits-Christoph A."/>
            <person name="Kang S.C."/>
            <person name="Lee H."/>
            <person name="Ostrov N."/>
        </authorList>
    </citation>
    <scope>NUCLEOTIDE SEQUENCE [LARGE SCALE GENOMIC DNA]</scope>
    <source>
        <strain evidence="4 5">DSMZ 700</strain>
    </source>
</reference>
<keyword evidence="3" id="KW-0812">Transmembrane</keyword>
<dbReference type="AlphaFoldDB" id="A0AAW9DTU5"/>
<organism evidence="4 5">
    <name type="scientific">Acidiphilium acidophilum</name>
    <name type="common">Thiobacillus acidophilus</name>
    <dbReference type="NCBI Taxonomy" id="76588"/>
    <lineage>
        <taxon>Bacteria</taxon>
        <taxon>Pseudomonadati</taxon>
        <taxon>Pseudomonadota</taxon>
        <taxon>Alphaproteobacteria</taxon>
        <taxon>Acetobacterales</taxon>
        <taxon>Acidocellaceae</taxon>
        <taxon>Acidiphilium</taxon>
    </lineage>
</organism>
<evidence type="ECO:0000313" key="4">
    <source>
        <dbReference type="EMBL" id="MDX5931732.1"/>
    </source>
</evidence>
<gene>
    <name evidence="4" type="ORF">SIL87_13255</name>
</gene>
<keyword evidence="1" id="KW-0175">Coiled coil</keyword>